<name>A0A928VQK3_9CYAN</name>
<keyword evidence="6 8" id="KW-1133">Transmembrane helix</keyword>
<evidence type="ECO:0000256" key="6">
    <source>
        <dbReference type="ARBA" id="ARBA00022989"/>
    </source>
</evidence>
<evidence type="ECO:0000256" key="3">
    <source>
        <dbReference type="ARBA" id="ARBA00022676"/>
    </source>
</evidence>
<sequence length="541" mass="61414">MRKLFVPPWHRLMVGELFPALEYRSVNRQLLPVWLLLGLGLGLRFANLLGKPVWLDEAFTLFHISGFQPQAAVTNLVTGLPVTVADLLQYQQPQVAHSLGQTIRNIAETAPELPPLYFALLHRWMQLFGGGVWAMRFLSAIISLAVFPTVYWLCIELFGLPIVGWYSMALIAVSPFHLNIAQEIRPYSLWSVCFLVASALFLRAQRRESWRDWVGFSGAVLVGMYTHLFMLLPWLIYWLHSLLRAKLQLTRAFKQFVVVNGFIVAGFIPWLWFGFLMPRGGREAVFAKPFDSSLGLIKGLMQGVGRFFVDFSLNETSPRWGLLLYGLCVLAVLGLAGYSLIYVARHGPRRTRSFIWLMGLLPISLFIVSDLLLNASRTSFTRYYTPSVIVIEIAIAYCMAAKQTFRFQSSAIKPRWEKRWLALLLVGTLSCGWFILMPTWWSKTKTAANLCIVETTSSAAASVIVTDEFYMRSLALAHQLKPTVAFQFYPLKSKTAPSLTPTVQSTFLYMPSPQFLKAMRGRYQLRSVCQPALWKVDAIKE</sequence>
<feature type="transmembrane region" description="Helical" evidence="8">
    <location>
        <begin position="355"/>
        <end position="375"/>
    </location>
</feature>
<keyword evidence="2" id="KW-1003">Cell membrane</keyword>
<comment type="subcellular location">
    <subcellularLocation>
        <location evidence="1">Cell membrane</location>
        <topology evidence="1">Multi-pass membrane protein</topology>
    </subcellularLocation>
</comment>
<reference evidence="10" key="1">
    <citation type="submission" date="2020-10" db="EMBL/GenBank/DDBJ databases">
        <authorList>
            <person name="Castelo-Branco R."/>
            <person name="Eusebio N."/>
            <person name="Adriana R."/>
            <person name="Vieira A."/>
            <person name="Brugerolle De Fraissinette N."/>
            <person name="Rezende De Castro R."/>
            <person name="Schneider M.P."/>
            <person name="Vasconcelos V."/>
            <person name="Leao P.N."/>
        </authorList>
    </citation>
    <scope>NUCLEOTIDE SEQUENCE</scope>
    <source>
        <strain evidence="10">LEGE 11480</strain>
    </source>
</reference>
<keyword evidence="11" id="KW-1185">Reference proteome</keyword>
<evidence type="ECO:0000313" key="10">
    <source>
        <dbReference type="EMBL" id="MBE9031973.1"/>
    </source>
</evidence>
<keyword evidence="5 8" id="KW-0812">Transmembrane</keyword>
<gene>
    <name evidence="10" type="ORF">IQ266_19740</name>
</gene>
<evidence type="ECO:0000256" key="8">
    <source>
        <dbReference type="SAM" id="Phobius"/>
    </source>
</evidence>
<evidence type="ECO:0000259" key="9">
    <source>
        <dbReference type="Pfam" id="PF13231"/>
    </source>
</evidence>
<dbReference type="AlphaFoldDB" id="A0A928VQK3"/>
<feature type="domain" description="Glycosyltransferase RgtA/B/C/D-like" evidence="9">
    <location>
        <begin position="114"/>
        <end position="272"/>
    </location>
</feature>
<feature type="transmembrane region" description="Helical" evidence="8">
    <location>
        <begin position="216"/>
        <end position="240"/>
    </location>
</feature>
<feature type="transmembrane region" description="Helical" evidence="8">
    <location>
        <begin position="252"/>
        <end position="273"/>
    </location>
</feature>
<accession>A0A928VQK3</accession>
<comment type="caution">
    <text evidence="10">The sequence shown here is derived from an EMBL/GenBank/DDBJ whole genome shotgun (WGS) entry which is preliminary data.</text>
</comment>
<feature type="transmembrane region" description="Helical" evidence="8">
    <location>
        <begin position="158"/>
        <end position="180"/>
    </location>
</feature>
<feature type="transmembrane region" description="Helical" evidence="8">
    <location>
        <begin position="322"/>
        <end position="343"/>
    </location>
</feature>
<evidence type="ECO:0000256" key="4">
    <source>
        <dbReference type="ARBA" id="ARBA00022679"/>
    </source>
</evidence>
<evidence type="ECO:0000256" key="5">
    <source>
        <dbReference type="ARBA" id="ARBA00022692"/>
    </source>
</evidence>
<keyword evidence="4" id="KW-0808">Transferase</keyword>
<dbReference type="Proteomes" id="UP000625316">
    <property type="component" value="Unassembled WGS sequence"/>
</dbReference>
<evidence type="ECO:0000256" key="1">
    <source>
        <dbReference type="ARBA" id="ARBA00004651"/>
    </source>
</evidence>
<keyword evidence="3" id="KW-0328">Glycosyltransferase</keyword>
<evidence type="ECO:0000313" key="11">
    <source>
        <dbReference type="Proteomes" id="UP000625316"/>
    </source>
</evidence>
<dbReference type="InterPro" id="IPR050297">
    <property type="entry name" value="LipidA_mod_glycosyltrf_83"/>
</dbReference>
<dbReference type="EMBL" id="JADEXQ010000082">
    <property type="protein sequence ID" value="MBE9031973.1"/>
    <property type="molecule type" value="Genomic_DNA"/>
</dbReference>
<dbReference type="GO" id="GO:0005886">
    <property type="term" value="C:plasma membrane"/>
    <property type="evidence" value="ECO:0007669"/>
    <property type="project" value="UniProtKB-SubCell"/>
</dbReference>
<dbReference type="GO" id="GO:0016763">
    <property type="term" value="F:pentosyltransferase activity"/>
    <property type="evidence" value="ECO:0007669"/>
    <property type="project" value="TreeGrafter"/>
</dbReference>
<dbReference type="PANTHER" id="PTHR33908">
    <property type="entry name" value="MANNOSYLTRANSFERASE YKCB-RELATED"/>
    <property type="match status" value="1"/>
</dbReference>
<keyword evidence="7 8" id="KW-0472">Membrane</keyword>
<feature type="transmembrane region" description="Helical" evidence="8">
    <location>
        <begin position="133"/>
        <end position="152"/>
    </location>
</feature>
<feature type="transmembrane region" description="Helical" evidence="8">
    <location>
        <begin position="187"/>
        <end position="204"/>
    </location>
</feature>
<dbReference type="RefSeq" id="WP_264326797.1">
    <property type="nucleotide sequence ID" value="NZ_JADEXQ010000082.1"/>
</dbReference>
<organism evidence="10 11">
    <name type="scientific">Romeriopsis navalis LEGE 11480</name>
    <dbReference type="NCBI Taxonomy" id="2777977"/>
    <lineage>
        <taxon>Bacteria</taxon>
        <taxon>Bacillati</taxon>
        <taxon>Cyanobacteriota</taxon>
        <taxon>Cyanophyceae</taxon>
        <taxon>Leptolyngbyales</taxon>
        <taxon>Leptolyngbyaceae</taxon>
        <taxon>Romeriopsis</taxon>
        <taxon>Romeriopsis navalis</taxon>
    </lineage>
</organism>
<feature type="transmembrane region" description="Helical" evidence="8">
    <location>
        <begin position="381"/>
        <end position="400"/>
    </location>
</feature>
<dbReference type="PANTHER" id="PTHR33908:SF11">
    <property type="entry name" value="MEMBRANE PROTEIN"/>
    <property type="match status" value="1"/>
</dbReference>
<dbReference type="InterPro" id="IPR038731">
    <property type="entry name" value="RgtA/B/C-like"/>
</dbReference>
<dbReference type="GO" id="GO:0009103">
    <property type="term" value="P:lipopolysaccharide biosynthetic process"/>
    <property type="evidence" value="ECO:0007669"/>
    <property type="project" value="UniProtKB-ARBA"/>
</dbReference>
<protein>
    <submittedName>
        <fullName evidence="10">Glycosyltransferase family 39 protein</fullName>
    </submittedName>
</protein>
<feature type="transmembrane region" description="Helical" evidence="8">
    <location>
        <begin position="420"/>
        <end position="441"/>
    </location>
</feature>
<evidence type="ECO:0000256" key="2">
    <source>
        <dbReference type="ARBA" id="ARBA00022475"/>
    </source>
</evidence>
<evidence type="ECO:0000256" key="7">
    <source>
        <dbReference type="ARBA" id="ARBA00023136"/>
    </source>
</evidence>
<dbReference type="Pfam" id="PF13231">
    <property type="entry name" value="PMT_2"/>
    <property type="match status" value="1"/>
</dbReference>
<proteinExistence type="predicted"/>